<dbReference type="InterPro" id="IPR006343">
    <property type="entry name" value="DnaB/C_C"/>
</dbReference>
<sequence>MGQRLNGYKSVAPIEFLKSKMGREATLNEILLLDYLLDTYKFSPGILNMLVEQVLKLNNHKFSRGFTIKVANEWSEQNITSLIKAEEYAKKEYEKFLQLQKRDNFGEIRELTVKEKEIINRIYYKSSLDEEILDLVISYCMKINDGYIISWFINRSVEFLENHHVENRVDAQALLHTFHQKYVLNFGRETYVNS</sequence>
<accession>A0A1S2L587</accession>
<reference evidence="4" key="4">
    <citation type="submission" date="2020-10" db="EMBL/GenBank/DDBJ databases">
        <authorList>
            <person name="Bassil N.M."/>
            <person name="Lloyd J.R."/>
        </authorList>
    </citation>
    <scope>NUCLEOTIDE SEQUENCE</scope>
    <source>
        <strain evidence="4">NB2006</strain>
    </source>
</reference>
<dbReference type="Gene3D" id="1.10.10.630">
    <property type="entry name" value="DnaD domain-like"/>
    <property type="match status" value="1"/>
</dbReference>
<evidence type="ECO:0000256" key="1">
    <source>
        <dbReference type="ARBA" id="ARBA00093462"/>
    </source>
</evidence>
<evidence type="ECO:0000313" key="3">
    <source>
        <dbReference type="EMBL" id="OIJ07474.1"/>
    </source>
</evidence>
<reference evidence="4 5" key="2">
    <citation type="journal article" date="2017" name="Genome Announc.">
        <title>Draft Genome Sequences of Four Alkaliphilic Bacteria Belonging to the Anaerobacillus Genus.</title>
        <authorList>
            <person name="Bassil N.M."/>
            <person name="Lloyd J.R."/>
        </authorList>
    </citation>
    <scope>NUCLEOTIDE SEQUENCE [LARGE SCALE GENOMIC DNA]</scope>
    <source>
        <strain evidence="4 5">NB2006</strain>
    </source>
</reference>
<reference evidence="4 5" key="3">
    <citation type="journal article" date="2019" name="Int. J. Syst. Evol. Microbiol.">
        <title>Anaerobacillus isosaccharinicus sp. nov., an alkaliphilic bacterium which degrades isosaccharinic acid.</title>
        <authorList>
            <person name="Bassil N.M."/>
            <person name="Lloyd J.R."/>
        </authorList>
    </citation>
    <scope>NUCLEOTIDE SEQUENCE [LARGE SCALE GENOMIC DNA]</scope>
    <source>
        <strain evidence="4 5">NB2006</strain>
    </source>
</reference>
<protein>
    <submittedName>
        <fullName evidence="4">DnaD domain protein</fullName>
    </submittedName>
</protein>
<dbReference type="EMBL" id="LQXD01000173">
    <property type="protein sequence ID" value="OIJ07474.1"/>
    <property type="molecule type" value="Genomic_DNA"/>
</dbReference>
<feature type="domain" description="DnaB/C C-terminal" evidence="2">
    <location>
        <begin position="14"/>
        <end position="88"/>
    </location>
</feature>
<dbReference type="AlphaFoldDB" id="A0A1S2L587"/>
<evidence type="ECO:0000313" key="5">
    <source>
        <dbReference type="Proteomes" id="UP000180175"/>
    </source>
</evidence>
<dbReference type="KEGG" id="aia:AWH56_003020"/>
<dbReference type="Proteomes" id="UP000180175">
    <property type="component" value="Chromosome"/>
</dbReference>
<name>A0A1S2L587_9BACI</name>
<gene>
    <name evidence="4" type="ORF">AWH56_003020</name>
    <name evidence="3" type="ORF">AWH56_20555</name>
</gene>
<organism evidence="3 5">
    <name type="scientific">Anaerobacillus isosaccharinicus</name>
    <dbReference type="NCBI Taxonomy" id="1532552"/>
    <lineage>
        <taxon>Bacteria</taxon>
        <taxon>Bacillati</taxon>
        <taxon>Bacillota</taxon>
        <taxon>Bacilli</taxon>
        <taxon>Bacillales</taxon>
        <taxon>Bacillaceae</taxon>
        <taxon>Anaerobacillus</taxon>
    </lineage>
</organism>
<proteinExistence type="inferred from homology"/>
<comment type="similarity">
    <text evidence="1">Belongs to the DnaB/DnaD family.</text>
</comment>
<keyword evidence="5" id="KW-1185">Reference proteome</keyword>
<evidence type="ECO:0000313" key="4">
    <source>
        <dbReference type="EMBL" id="QOY36661.1"/>
    </source>
</evidence>
<dbReference type="InterPro" id="IPR034829">
    <property type="entry name" value="DnaD-like_sf"/>
</dbReference>
<reference evidence="3 5" key="1">
    <citation type="submission" date="2016-10" db="EMBL/GenBank/DDBJ databases">
        <title>Draft genome sequences of four alkaliphilic bacteria belonging to the Anaerobacillus genus.</title>
        <authorList>
            <person name="Bassil N.M."/>
            <person name="Lloyd J.R."/>
        </authorList>
    </citation>
    <scope>NUCLEOTIDE SEQUENCE [LARGE SCALE GENOMIC DNA]</scope>
    <source>
        <strain evidence="3 5">NB2006</strain>
    </source>
</reference>
<dbReference type="EMBL" id="CP063356">
    <property type="protein sequence ID" value="QOY36661.1"/>
    <property type="molecule type" value="Genomic_DNA"/>
</dbReference>
<dbReference type="Pfam" id="PF07261">
    <property type="entry name" value="DnaB_2"/>
    <property type="match status" value="1"/>
</dbReference>
<dbReference type="RefSeq" id="WP_071318828.1">
    <property type="nucleotide sequence ID" value="NZ_CP063356.2"/>
</dbReference>
<evidence type="ECO:0000259" key="2">
    <source>
        <dbReference type="Pfam" id="PF07261"/>
    </source>
</evidence>